<dbReference type="InterPro" id="IPR044004">
    <property type="entry name" value="TSP1_spondin_dom"/>
</dbReference>
<keyword evidence="6" id="KW-0130">Cell adhesion</keyword>
<proteinExistence type="predicted"/>
<organism evidence="12 13">
    <name type="scientific">Limulus polyphemus</name>
    <name type="common">Atlantic horseshoe crab</name>
    <dbReference type="NCBI Taxonomy" id="6850"/>
    <lineage>
        <taxon>Eukaryota</taxon>
        <taxon>Metazoa</taxon>
        <taxon>Ecdysozoa</taxon>
        <taxon>Arthropoda</taxon>
        <taxon>Chelicerata</taxon>
        <taxon>Merostomata</taxon>
        <taxon>Xiphosura</taxon>
        <taxon>Limulidae</taxon>
        <taxon>Limulus</taxon>
    </lineage>
</organism>
<dbReference type="Gene3D" id="2.60.40.2130">
    <property type="entry name" value="F-spondin domain"/>
    <property type="match status" value="1"/>
</dbReference>
<dbReference type="Pfam" id="PF06468">
    <property type="entry name" value="Spond_N"/>
    <property type="match status" value="1"/>
</dbReference>
<evidence type="ECO:0000256" key="9">
    <source>
        <dbReference type="SAM" id="MobiDB-lite"/>
    </source>
</evidence>
<keyword evidence="3" id="KW-0272">Extracellular matrix</keyword>
<evidence type="ECO:0000256" key="5">
    <source>
        <dbReference type="ARBA" id="ARBA00022729"/>
    </source>
</evidence>
<dbReference type="InterPro" id="IPR009465">
    <property type="entry name" value="Spondin_N"/>
</dbReference>
<name>A0ABM1T759_LIMPO</name>
<dbReference type="Pfam" id="PF19028">
    <property type="entry name" value="TSP1_spondin"/>
    <property type="match status" value="1"/>
</dbReference>
<evidence type="ECO:0000256" key="7">
    <source>
        <dbReference type="ARBA" id="ARBA00023157"/>
    </source>
</evidence>
<keyword evidence="12" id="KW-1185">Reference proteome</keyword>
<dbReference type="InterPro" id="IPR038678">
    <property type="entry name" value="Spondin_N_sf"/>
</dbReference>
<dbReference type="Gene3D" id="2.20.100.10">
    <property type="entry name" value="Thrombospondin type-1 (TSP1) repeat"/>
    <property type="match status" value="1"/>
</dbReference>
<evidence type="ECO:0000313" key="12">
    <source>
        <dbReference type="Proteomes" id="UP000694941"/>
    </source>
</evidence>
<feature type="transmembrane region" description="Helical" evidence="10">
    <location>
        <begin position="12"/>
        <end position="33"/>
    </location>
</feature>
<sequence>MCFISLKQFQGLIYYITLLVVTVLAGTSSSSTWCSRDELALYRVTMQTFWSVKSFPKQYPHWRPHAQWSKVIGCAHNDYFSLWTLGGVASDGLKMFVETGTSDDLIDGHSQGKEGVLDVFSAPAISTGVGETEVNVFLDGNHTKVSLISRIIPSPDWFVGIDSLDLCSGGNWIDTLRVEVGPVDAGTDAGFTFTAPDWESKPRLKISQITTHHPSHPANSFYYPTLRKLPPLAAFHFTKVSVYNLNETMFVGGANNSQSATEETVDQRDNQDQQETLNETDVSQDNNQNSIEESSEILYGNSPPHDLSDDPTPSKFRIDRLNKLIKKRNRIRFEKLRRHRPRPCKVSQWSDWSNCSRTCGFGYMTRVRKIIRKPKHGGKPCPKLVATRWCGSARNCRSLENNYFRW</sequence>
<gene>
    <name evidence="13" type="primary">LOC106467811</name>
</gene>
<keyword evidence="4" id="KW-0479">Metal-binding</keyword>
<keyword evidence="2" id="KW-0964">Secreted</keyword>
<evidence type="ECO:0000259" key="11">
    <source>
        <dbReference type="PROSITE" id="PS51020"/>
    </source>
</evidence>
<evidence type="ECO:0000256" key="3">
    <source>
        <dbReference type="ARBA" id="ARBA00022530"/>
    </source>
</evidence>
<evidence type="ECO:0000256" key="8">
    <source>
        <dbReference type="ARBA" id="ARBA00023180"/>
    </source>
</evidence>
<dbReference type="SMART" id="SM00209">
    <property type="entry name" value="TSP1"/>
    <property type="match status" value="1"/>
</dbReference>
<evidence type="ECO:0000256" key="4">
    <source>
        <dbReference type="ARBA" id="ARBA00022723"/>
    </source>
</evidence>
<comment type="subcellular location">
    <subcellularLocation>
        <location evidence="1">Secreted</location>
        <location evidence="1">Extracellular space</location>
        <location evidence="1">Extracellular matrix</location>
    </subcellularLocation>
</comment>
<dbReference type="SUPFAM" id="SSF82895">
    <property type="entry name" value="TSP-1 type 1 repeat"/>
    <property type="match status" value="1"/>
</dbReference>
<dbReference type="Proteomes" id="UP000694941">
    <property type="component" value="Unplaced"/>
</dbReference>
<reference evidence="13" key="1">
    <citation type="submission" date="2025-08" db="UniProtKB">
        <authorList>
            <consortium name="RefSeq"/>
        </authorList>
    </citation>
    <scope>IDENTIFICATION</scope>
    <source>
        <tissue evidence="13">Muscle</tissue>
    </source>
</reference>
<dbReference type="PANTHER" id="PTHR11311:SF15">
    <property type="entry name" value="SPONDIN-2"/>
    <property type="match status" value="1"/>
</dbReference>
<evidence type="ECO:0000313" key="13">
    <source>
        <dbReference type="RefSeq" id="XP_022251715.1"/>
    </source>
</evidence>
<accession>A0ABM1T759</accession>
<dbReference type="PANTHER" id="PTHR11311">
    <property type="entry name" value="SPONDIN"/>
    <property type="match status" value="1"/>
</dbReference>
<keyword evidence="7" id="KW-1015">Disulfide bond</keyword>
<feature type="region of interest" description="Disordered" evidence="9">
    <location>
        <begin position="255"/>
        <end position="288"/>
    </location>
</feature>
<protein>
    <submittedName>
        <fullName evidence="13">Spondin-2-like</fullName>
    </submittedName>
</protein>
<dbReference type="PROSITE" id="PS50092">
    <property type="entry name" value="TSP1"/>
    <property type="match status" value="1"/>
</dbReference>
<evidence type="ECO:0000256" key="2">
    <source>
        <dbReference type="ARBA" id="ARBA00022525"/>
    </source>
</evidence>
<dbReference type="GeneID" id="106467811"/>
<keyword evidence="10" id="KW-0472">Membrane</keyword>
<dbReference type="InterPro" id="IPR036383">
    <property type="entry name" value="TSP1_rpt_sf"/>
</dbReference>
<dbReference type="InterPro" id="IPR000884">
    <property type="entry name" value="TSP1_rpt"/>
</dbReference>
<evidence type="ECO:0000256" key="6">
    <source>
        <dbReference type="ARBA" id="ARBA00022889"/>
    </source>
</evidence>
<keyword evidence="10" id="KW-0812">Transmembrane</keyword>
<keyword evidence="8" id="KW-0325">Glycoprotein</keyword>
<evidence type="ECO:0000256" key="1">
    <source>
        <dbReference type="ARBA" id="ARBA00004498"/>
    </source>
</evidence>
<feature type="domain" description="Spondin" evidence="11">
    <location>
        <begin position="30"/>
        <end position="217"/>
    </location>
</feature>
<evidence type="ECO:0000256" key="10">
    <source>
        <dbReference type="SAM" id="Phobius"/>
    </source>
</evidence>
<keyword evidence="5" id="KW-0732">Signal</keyword>
<dbReference type="PROSITE" id="PS51020">
    <property type="entry name" value="SPONDIN"/>
    <property type="match status" value="1"/>
</dbReference>
<feature type="compositionally biased region" description="Polar residues" evidence="9">
    <location>
        <begin position="273"/>
        <end position="288"/>
    </location>
</feature>
<dbReference type="InterPro" id="IPR051418">
    <property type="entry name" value="Spondin/Thrombospondin_T1"/>
</dbReference>
<keyword evidence="10" id="KW-1133">Transmembrane helix</keyword>
<dbReference type="NCBIfam" id="NF038123">
    <property type="entry name" value="NF038123_dom"/>
    <property type="match status" value="1"/>
</dbReference>
<dbReference type="RefSeq" id="XP_022251715.1">
    <property type="nucleotide sequence ID" value="XM_022396007.1"/>
</dbReference>